<evidence type="ECO:0000313" key="3">
    <source>
        <dbReference type="Proteomes" id="UP000052167"/>
    </source>
</evidence>
<proteinExistence type="predicted"/>
<keyword evidence="3" id="KW-1185">Reference proteome</keyword>
<dbReference type="Proteomes" id="UP000052167">
    <property type="component" value="Unassembled WGS sequence"/>
</dbReference>
<keyword evidence="1" id="KW-0732">Signal</keyword>
<dbReference type="OrthoDB" id="8372233at2"/>
<evidence type="ECO:0000313" key="2">
    <source>
        <dbReference type="EMBL" id="KEQ03869.1"/>
    </source>
</evidence>
<dbReference type="EMBL" id="JOKJ01000029">
    <property type="protein sequence ID" value="KEQ03869.1"/>
    <property type="molecule type" value="Genomic_DNA"/>
</dbReference>
<organism evidence="2 3">
    <name type="scientific">Pseudorhizobium pelagicum</name>
    <dbReference type="NCBI Taxonomy" id="1509405"/>
    <lineage>
        <taxon>Bacteria</taxon>
        <taxon>Pseudomonadati</taxon>
        <taxon>Pseudomonadota</taxon>
        <taxon>Alphaproteobacteria</taxon>
        <taxon>Hyphomicrobiales</taxon>
        <taxon>Rhizobiaceae</taxon>
        <taxon>Rhizobium/Agrobacterium group</taxon>
        <taxon>Pseudorhizobium</taxon>
    </lineage>
</organism>
<reference evidence="2 3" key="1">
    <citation type="submission" date="2014-06" db="EMBL/GenBank/DDBJ databases">
        <title>Rhizobium pelagicum/R2-400B4.</title>
        <authorList>
            <person name="Kimes N.E."/>
            <person name="Lopez-Perez M."/>
        </authorList>
    </citation>
    <scope>NUCLEOTIDE SEQUENCE [LARGE SCALE GENOMIC DNA]</scope>
    <source>
        <strain evidence="2 3">R2-400B4</strain>
    </source>
</reference>
<name>A0A922NWP6_9HYPH</name>
<accession>A0A922NWP6</accession>
<comment type="caution">
    <text evidence="2">The sequence shown here is derived from an EMBL/GenBank/DDBJ whole genome shotgun (WGS) entry which is preliminary data.</text>
</comment>
<dbReference type="RefSeq" id="WP_037168682.1">
    <property type="nucleotide sequence ID" value="NZ_CAJXID010000041.1"/>
</dbReference>
<feature type="signal peptide" evidence="1">
    <location>
        <begin position="1"/>
        <end position="26"/>
    </location>
</feature>
<evidence type="ECO:0000256" key="1">
    <source>
        <dbReference type="SAM" id="SignalP"/>
    </source>
</evidence>
<sequence length="117" mass="12958">MIKTAWILPLLMLLAVVLATLAPARAQDGAFAQRGQTAFHDLPGVVPDQDRVQRQDYTCSSSIENVYRGRGGYDILYGDVAPRRVYHCQTESGLTYSGTDLPNTHWVPGLNPHHLPK</sequence>
<dbReference type="AlphaFoldDB" id="A0A922NWP6"/>
<protein>
    <submittedName>
        <fullName evidence="2">Uncharacterized protein</fullName>
    </submittedName>
</protein>
<gene>
    <name evidence="2" type="ORF">GV68_14495</name>
</gene>
<feature type="chain" id="PRO_5037714870" evidence="1">
    <location>
        <begin position="27"/>
        <end position="117"/>
    </location>
</feature>